<keyword evidence="2" id="KW-0472">Membrane</keyword>
<comment type="caution">
    <text evidence="4">The sequence shown here is derived from an EMBL/GenBank/DDBJ whole genome shotgun (WGS) entry which is preliminary data.</text>
</comment>
<protein>
    <recommendedName>
        <fullName evidence="3">CYTH domain-containing protein</fullName>
    </recommendedName>
</protein>
<dbReference type="AlphaFoldDB" id="A0ABD2YZM4"/>
<dbReference type="Proteomes" id="UP001630127">
    <property type="component" value="Unassembled WGS sequence"/>
</dbReference>
<keyword evidence="2" id="KW-1133">Transmembrane helix</keyword>
<accession>A0ABD2YZM4</accession>
<sequence>MAQDTAPSADSPRRRHGLLRDQVQLVKRKDSDRYEIVSIQDPLSFEKGFFIVIRACQLLAQKNDGITVVGVAGPSGAGKTVFTEKILNFMPSIAVISMDNYNDSSRIIDGNFDDPRLTDYDTLLENIQGLKAGSSVQVPIYDFKSSSRIGYKTLEVPSSRIVIIEGIYALSEKLRPFLDLRVSVTGGVHFDLVKRVLRDIQRAGQEPEEIIHQISETVYPMYKAFIEPDLQTAHIKIINKFNPFSGFQNPTYVLKSTRAVTVDQIKAVLFKEHKETTEETYDIYLLPPGEDPEACQSYLRMRNRDGKYSLMFEEWVTDSPFIISPRITFEVSVRLLGGLMALGYTIAAILKRSSHVFSDDRVSVKIDWLEQLNRQYVQVQGRDRLYVKYTGDQLGLDGSYLPRTYIEQIQLEKLVNDVMALPDDLKNKLSIDDDLASSPKEALSRASADRRMKFLNRGLPHSYSTLRDKNLTKLTKLAVNNRRYDGRTPDSPAPLANQGMINQLSEQISTLNERMDEFTSRIEELNSKIFTKKVSSSQQNLALPAEACNGSAPTSLFVASLGNGSLTGPALPNSSSSSQLARESLLEEVLLISRAQRQIMHQIDTLSNILREYFGERSRQGRADSTARTIHVESIGAPLLLTLAIGGIGVFLFRTFSSQR</sequence>
<dbReference type="PROSITE" id="PS51707">
    <property type="entry name" value="CYTH"/>
    <property type="match status" value="1"/>
</dbReference>
<evidence type="ECO:0000256" key="2">
    <source>
        <dbReference type="SAM" id="Phobius"/>
    </source>
</evidence>
<dbReference type="EMBL" id="JBJUIK010000011">
    <property type="protein sequence ID" value="KAL3512348.1"/>
    <property type="molecule type" value="Genomic_DNA"/>
</dbReference>
<feature type="coiled-coil region" evidence="1">
    <location>
        <begin position="501"/>
        <end position="528"/>
    </location>
</feature>
<dbReference type="InterPro" id="IPR006083">
    <property type="entry name" value="PRK/URK"/>
</dbReference>
<organism evidence="4 5">
    <name type="scientific">Cinchona calisaya</name>
    <dbReference type="NCBI Taxonomy" id="153742"/>
    <lineage>
        <taxon>Eukaryota</taxon>
        <taxon>Viridiplantae</taxon>
        <taxon>Streptophyta</taxon>
        <taxon>Embryophyta</taxon>
        <taxon>Tracheophyta</taxon>
        <taxon>Spermatophyta</taxon>
        <taxon>Magnoliopsida</taxon>
        <taxon>eudicotyledons</taxon>
        <taxon>Gunneridae</taxon>
        <taxon>Pentapetalae</taxon>
        <taxon>asterids</taxon>
        <taxon>lamiids</taxon>
        <taxon>Gentianales</taxon>
        <taxon>Rubiaceae</taxon>
        <taxon>Cinchonoideae</taxon>
        <taxon>Cinchoneae</taxon>
        <taxon>Cinchona</taxon>
    </lineage>
</organism>
<keyword evidence="2" id="KW-0812">Transmembrane</keyword>
<name>A0ABD2YZM4_9GENT</name>
<dbReference type="Pfam" id="PF00485">
    <property type="entry name" value="PRK"/>
    <property type="match status" value="1"/>
</dbReference>
<keyword evidence="1" id="KW-0175">Coiled coil</keyword>
<feature type="transmembrane region" description="Helical" evidence="2">
    <location>
        <begin position="635"/>
        <end position="653"/>
    </location>
</feature>
<reference evidence="4 5" key="1">
    <citation type="submission" date="2024-11" db="EMBL/GenBank/DDBJ databases">
        <title>A near-complete genome assembly of Cinchona calisaya.</title>
        <authorList>
            <person name="Lian D.C."/>
            <person name="Zhao X.W."/>
            <person name="Wei L."/>
        </authorList>
    </citation>
    <scope>NUCLEOTIDE SEQUENCE [LARGE SCALE GENOMIC DNA]</scope>
    <source>
        <tissue evidence="4">Nenye</tissue>
    </source>
</reference>
<feature type="domain" description="CYTH" evidence="3">
    <location>
        <begin position="246"/>
        <end position="411"/>
    </location>
</feature>
<dbReference type="PRINTS" id="PR00988">
    <property type="entry name" value="URIDINKINASE"/>
</dbReference>
<dbReference type="SUPFAM" id="SSF52540">
    <property type="entry name" value="P-loop containing nucleoside triphosphate hydrolases"/>
    <property type="match status" value="1"/>
</dbReference>
<dbReference type="CDD" id="cd02028">
    <property type="entry name" value="UMPK_like"/>
    <property type="match status" value="1"/>
</dbReference>
<evidence type="ECO:0000313" key="5">
    <source>
        <dbReference type="Proteomes" id="UP001630127"/>
    </source>
</evidence>
<dbReference type="InterPro" id="IPR033469">
    <property type="entry name" value="CYTH-like_dom_sf"/>
</dbReference>
<dbReference type="GO" id="GO:0016462">
    <property type="term" value="F:pyrophosphatase activity"/>
    <property type="evidence" value="ECO:0007669"/>
    <property type="project" value="UniProtKB-ARBA"/>
</dbReference>
<proteinExistence type="predicted"/>
<evidence type="ECO:0000259" key="3">
    <source>
        <dbReference type="PROSITE" id="PS51707"/>
    </source>
</evidence>
<evidence type="ECO:0000256" key="1">
    <source>
        <dbReference type="SAM" id="Coils"/>
    </source>
</evidence>
<gene>
    <name evidence="4" type="ORF">ACH5RR_025065</name>
</gene>
<dbReference type="InterPro" id="IPR027417">
    <property type="entry name" value="P-loop_NTPase"/>
</dbReference>
<dbReference type="Gene3D" id="3.40.50.300">
    <property type="entry name" value="P-loop containing nucleotide triphosphate hydrolases"/>
    <property type="match status" value="1"/>
</dbReference>
<dbReference type="InterPro" id="IPR023577">
    <property type="entry name" value="CYTH_domain"/>
</dbReference>
<evidence type="ECO:0000313" key="4">
    <source>
        <dbReference type="EMBL" id="KAL3512348.1"/>
    </source>
</evidence>
<dbReference type="Pfam" id="PF01928">
    <property type="entry name" value="CYTH"/>
    <property type="match status" value="1"/>
</dbReference>
<keyword evidence="5" id="KW-1185">Reference proteome</keyword>
<dbReference type="PANTHER" id="PTHR10285">
    <property type="entry name" value="URIDINE KINASE"/>
    <property type="match status" value="1"/>
</dbReference>
<dbReference type="SUPFAM" id="SSF55154">
    <property type="entry name" value="CYTH-like phosphatases"/>
    <property type="match status" value="1"/>
</dbReference>